<evidence type="ECO:0000313" key="2">
    <source>
        <dbReference type="Proteomes" id="UP001431783"/>
    </source>
</evidence>
<keyword evidence="2" id="KW-1185">Reference proteome</keyword>
<dbReference type="EMBL" id="JARQZJ010000031">
    <property type="protein sequence ID" value="KAK9873703.1"/>
    <property type="molecule type" value="Genomic_DNA"/>
</dbReference>
<accession>A0AAW1TYD7</accession>
<sequence>MHRLHPYVESAIFHPCFNLISPNWSDKVVVVSSPRSTSFDPVPFMISTCAIPDASRVEMKTAKCYYQRVTPVTNHEEVIKVKVVKNHANLVVVKKVFEVTAVTNHDEVIKVKILKNHANLMIERKVFKVTRLPNHMKITVVTGVTKVFKVSTVTNHESVGEVKIVTNITIVSKVFKLTTVTNHEEVIKVNIVTNLRNPIIVTKVFEVTRVSNPSKVINITNHTDVTNVFKVTEVTNLEEVINAKNLDATFTFSMAFNRLLKQFLITQ</sequence>
<dbReference type="Proteomes" id="UP001431783">
    <property type="component" value="Unassembled WGS sequence"/>
</dbReference>
<dbReference type="AlphaFoldDB" id="A0AAW1TYD7"/>
<name>A0AAW1TYD7_9CUCU</name>
<proteinExistence type="predicted"/>
<protein>
    <submittedName>
        <fullName evidence="1">Uncharacterized protein</fullName>
    </submittedName>
</protein>
<reference evidence="1 2" key="1">
    <citation type="submission" date="2023-03" db="EMBL/GenBank/DDBJ databases">
        <title>Genome insight into feeding habits of ladybird beetles.</title>
        <authorList>
            <person name="Li H.-S."/>
            <person name="Huang Y.-H."/>
            <person name="Pang H."/>
        </authorList>
    </citation>
    <scope>NUCLEOTIDE SEQUENCE [LARGE SCALE GENOMIC DNA]</scope>
    <source>
        <strain evidence="1">SYSU_2023b</strain>
        <tissue evidence="1">Whole body</tissue>
    </source>
</reference>
<comment type="caution">
    <text evidence="1">The sequence shown here is derived from an EMBL/GenBank/DDBJ whole genome shotgun (WGS) entry which is preliminary data.</text>
</comment>
<organism evidence="1 2">
    <name type="scientific">Henosepilachna vigintioctopunctata</name>
    <dbReference type="NCBI Taxonomy" id="420089"/>
    <lineage>
        <taxon>Eukaryota</taxon>
        <taxon>Metazoa</taxon>
        <taxon>Ecdysozoa</taxon>
        <taxon>Arthropoda</taxon>
        <taxon>Hexapoda</taxon>
        <taxon>Insecta</taxon>
        <taxon>Pterygota</taxon>
        <taxon>Neoptera</taxon>
        <taxon>Endopterygota</taxon>
        <taxon>Coleoptera</taxon>
        <taxon>Polyphaga</taxon>
        <taxon>Cucujiformia</taxon>
        <taxon>Coccinelloidea</taxon>
        <taxon>Coccinellidae</taxon>
        <taxon>Epilachninae</taxon>
        <taxon>Epilachnini</taxon>
        <taxon>Henosepilachna</taxon>
    </lineage>
</organism>
<evidence type="ECO:0000313" key="1">
    <source>
        <dbReference type="EMBL" id="KAK9873703.1"/>
    </source>
</evidence>
<gene>
    <name evidence="1" type="ORF">WA026_002060</name>
</gene>